<reference evidence="3" key="2">
    <citation type="submission" date="2014-09" db="EMBL/GenBank/DDBJ databases">
        <title>Criblamydia sequanensis harbors a mega-plasmid encoding arsenite resistance.</title>
        <authorList>
            <person name="Bertelli C."/>
            <person name="Goesmann A."/>
            <person name="Greub G."/>
        </authorList>
    </citation>
    <scope>NUCLEOTIDE SEQUENCE [LARGE SCALE GENOMIC DNA]</scope>
    <source>
        <strain evidence="3">CRIB-18</strain>
    </source>
</reference>
<accession>A0A090D325</accession>
<comment type="caution">
    <text evidence="3">The sequence shown here is derived from an EMBL/GenBank/DDBJ whole genome shotgun (WGS) entry which is preliminary data.</text>
</comment>
<dbReference type="Pfam" id="PF08348">
    <property type="entry name" value="PAS_6"/>
    <property type="match status" value="1"/>
</dbReference>
<gene>
    <name evidence="3" type="ORF">CSEC_2057</name>
</gene>
<reference evidence="3" key="1">
    <citation type="submission" date="2013-12" db="EMBL/GenBank/DDBJ databases">
        <authorList>
            <person name="Linke B."/>
        </authorList>
    </citation>
    <scope>NUCLEOTIDE SEQUENCE [LARGE SCALE GENOMIC DNA]</scope>
    <source>
        <strain evidence="3">CRIB-18</strain>
    </source>
</reference>
<dbReference type="AlphaFoldDB" id="A0A090D325"/>
<dbReference type="InterPro" id="IPR013559">
    <property type="entry name" value="YheO"/>
</dbReference>
<dbReference type="OrthoDB" id="9796595at2"/>
<dbReference type="eggNOG" id="COG2964">
    <property type="taxonomic scope" value="Bacteria"/>
</dbReference>
<evidence type="ECO:0000259" key="2">
    <source>
        <dbReference type="Pfam" id="PF13309"/>
    </source>
</evidence>
<organism evidence="3 4">
    <name type="scientific">Candidatus Criblamydia sequanensis CRIB-18</name>
    <dbReference type="NCBI Taxonomy" id="1437425"/>
    <lineage>
        <taxon>Bacteria</taxon>
        <taxon>Pseudomonadati</taxon>
        <taxon>Chlamydiota</taxon>
        <taxon>Chlamydiia</taxon>
        <taxon>Parachlamydiales</taxon>
        <taxon>Candidatus Criblamydiaceae</taxon>
        <taxon>Candidatus Criblamydia</taxon>
    </lineage>
</organism>
<dbReference type="PANTHER" id="PTHR35568:SF1">
    <property type="entry name" value="TRANSCRIPTIONAL REGULATOR DAUR"/>
    <property type="match status" value="1"/>
</dbReference>
<feature type="domain" description="Transcriptional regulator DauR-like HTH" evidence="2">
    <location>
        <begin position="144"/>
        <end position="204"/>
    </location>
</feature>
<evidence type="ECO:0000259" key="1">
    <source>
        <dbReference type="Pfam" id="PF08348"/>
    </source>
</evidence>
<dbReference type="InterPro" id="IPR039446">
    <property type="entry name" value="DauR-like"/>
</dbReference>
<protein>
    <submittedName>
        <fullName evidence="3">Uncharacterized protein</fullName>
    </submittedName>
</protein>
<dbReference type="EMBL" id="CCEJ010000010">
    <property type="protein sequence ID" value="CDR34863.1"/>
    <property type="molecule type" value="Genomic_DNA"/>
</dbReference>
<dbReference type="InterPro" id="IPR006594">
    <property type="entry name" value="LisH"/>
</dbReference>
<evidence type="ECO:0000313" key="4">
    <source>
        <dbReference type="Proteomes" id="UP000031552"/>
    </source>
</evidence>
<dbReference type="InterPro" id="IPR039445">
    <property type="entry name" value="DauR-like_HTH"/>
</dbReference>
<evidence type="ECO:0000313" key="3">
    <source>
        <dbReference type="EMBL" id="CDR34863.1"/>
    </source>
</evidence>
<dbReference type="STRING" id="1437425.CSEC_2057"/>
<proteinExistence type="predicted"/>
<sequence length="206" mass="23727">MYIKRGKVSELNEYYSVAEAITVLLHPHAEVVIHDLKTGKIAAIFNNFSKRKIGDDSLIEDLPDYTNLPDVFPVYTKINWDGIKLKSTTATLRDKNKVPIGLLCINLDVSKWEEFRHLLDKWSNVVDTENKPEVLFKDDWREKINLYVSDYLKREGLTLKALSKENKRDLIQALYREGGFKAKNAAAYLADVLDLSRATVYNYLSK</sequence>
<dbReference type="Proteomes" id="UP000031552">
    <property type="component" value="Unassembled WGS sequence"/>
</dbReference>
<name>A0A090D325_9BACT</name>
<keyword evidence="4" id="KW-1185">Reference proteome</keyword>
<dbReference type="PROSITE" id="PS50896">
    <property type="entry name" value="LISH"/>
    <property type="match status" value="1"/>
</dbReference>
<dbReference type="Pfam" id="PF13309">
    <property type="entry name" value="HTH_22"/>
    <property type="match status" value="1"/>
</dbReference>
<dbReference type="PANTHER" id="PTHR35568">
    <property type="entry name" value="TRANSCRIPTIONAL REGULATOR DAUR"/>
    <property type="match status" value="1"/>
</dbReference>
<feature type="domain" description="YheO-like" evidence="1">
    <location>
        <begin position="11"/>
        <end position="116"/>
    </location>
</feature>